<organism evidence="3 4">
    <name type="scientific">Herbidospora solisilvae</name>
    <dbReference type="NCBI Taxonomy" id="2696284"/>
    <lineage>
        <taxon>Bacteria</taxon>
        <taxon>Bacillati</taxon>
        <taxon>Actinomycetota</taxon>
        <taxon>Actinomycetes</taxon>
        <taxon>Streptosporangiales</taxon>
        <taxon>Streptosporangiaceae</taxon>
        <taxon>Herbidospora</taxon>
    </lineage>
</organism>
<keyword evidence="3" id="KW-0255">Endonuclease</keyword>
<feature type="domain" description="Endonuclease/exonuclease/phosphatase" evidence="2">
    <location>
        <begin position="353"/>
        <end position="559"/>
    </location>
</feature>
<dbReference type="Gene3D" id="3.60.10.10">
    <property type="entry name" value="Endonuclease/exonuclease/phosphatase"/>
    <property type="match status" value="1"/>
</dbReference>
<feature type="transmembrane region" description="Helical" evidence="1">
    <location>
        <begin position="158"/>
        <end position="180"/>
    </location>
</feature>
<evidence type="ECO:0000313" key="3">
    <source>
        <dbReference type="EMBL" id="NAS23200.1"/>
    </source>
</evidence>
<name>A0A7C9J3Z9_9ACTN</name>
<protein>
    <submittedName>
        <fullName evidence="3">Endonuclease</fullName>
    </submittedName>
</protein>
<dbReference type="GO" id="GO:0006506">
    <property type="term" value="P:GPI anchor biosynthetic process"/>
    <property type="evidence" value="ECO:0007669"/>
    <property type="project" value="TreeGrafter"/>
</dbReference>
<feature type="transmembrane region" description="Helical" evidence="1">
    <location>
        <begin position="315"/>
        <end position="334"/>
    </location>
</feature>
<dbReference type="EMBL" id="WXEW01000004">
    <property type="protein sequence ID" value="NAS23200.1"/>
    <property type="molecule type" value="Genomic_DNA"/>
</dbReference>
<keyword evidence="1" id="KW-1133">Transmembrane helix</keyword>
<evidence type="ECO:0000256" key="1">
    <source>
        <dbReference type="SAM" id="Phobius"/>
    </source>
</evidence>
<accession>A0A7C9J3Z9</accession>
<feature type="transmembrane region" description="Helical" evidence="1">
    <location>
        <begin position="129"/>
        <end position="146"/>
    </location>
</feature>
<feature type="transmembrane region" description="Helical" evidence="1">
    <location>
        <begin position="231"/>
        <end position="251"/>
    </location>
</feature>
<feature type="transmembrane region" description="Helical" evidence="1">
    <location>
        <begin position="73"/>
        <end position="95"/>
    </location>
</feature>
<comment type="caution">
    <text evidence="3">The sequence shown here is derived from an EMBL/GenBank/DDBJ whole genome shotgun (WGS) entry which is preliminary data.</text>
</comment>
<dbReference type="InterPro" id="IPR051916">
    <property type="entry name" value="GPI-anchor_lipid_remodeler"/>
</dbReference>
<evidence type="ECO:0000259" key="2">
    <source>
        <dbReference type="Pfam" id="PF03372"/>
    </source>
</evidence>
<dbReference type="InterPro" id="IPR005135">
    <property type="entry name" value="Endo/exonuclease/phosphatase"/>
</dbReference>
<keyword evidence="1" id="KW-0812">Transmembrane</keyword>
<keyword evidence="4" id="KW-1185">Reference proteome</keyword>
<dbReference type="GO" id="GO:0004519">
    <property type="term" value="F:endonuclease activity"/>
    <property type="evidence" value="ECO:0007669"/>
    <property type="project" value="UniProtKB-KW"/>
</dbReference>
<dbReference type="PANTHER" id="PTHR14859:SF1">
    <property type="entry name" value="PGAP2-INTERACTING PROTEIN"/>
    <property type="match status" value="1"/>
</dbReference>
<feature type="transmembrane region" description="Helical" evidence="1">
    <location>
        <begin position="192"/>
        <end position="211"/>
    </location>
</feature>
<proteinExistence type="predicted"/>
<dbReference type="AlphaFoldDB" id="A0A7C9J3Z9"/>
<dbReference type="RefSeq" id="WP_161480491.1">
    <property type="nucleotide sequence ID" value="NZ_WXEW01000004.1"/>
</dbReference>
<feature type="transmembrane region" description="Helical" evidence="1">
    <location>
        <begin position="288"/>
        <end position="308"/>
    </location>
</feature>
<keyword evidence="1" id="KW-0472">Membrane</keyword>
<sequence>MDAVRVLFPSLITIYGQAGDTPPEQLGLFAALWFVLPLAALLLPARWALLGGGAVLAVGRLALQATDGGLPQLYVSAVSVTAGIVFLYGAARLVAAPHARLALPLGLALSQALHLSIGHVDLVWRDGPLPWIPTLLITAAFAWAVAGVRPADDPAPGHLWFVLGPAILLTGMYLGPAALIGDGVTPDLRGPLIVNLVLVLILLLAASLRGPTGFLGPLALLLGIWAAYTDGRVHLATLPIFVLGLGGCLQISGSGPAGRRAGGALLGGMLVLFAGTFVYYAAYDLNLGFDNGHVVIALGVLIAGTALSREIRPRWQYAVATVGLAVPALVGAPFSPSSDPGRPIAGDEFTVIAYNIRMGFGTTGTLDLDAIGAWARSRNPDVVLLSEVDRGWFLNGGHDDLDRIASVLGMRYYFAPAADAMWGDAVLTNLPVSDLVSHPLRSYGYPTGAQAQTFTIEVGRHRVGVLNTHLQSPERQSADLPVLLPPAPALLAGDLNLTPDDAAFTELLRRTGLTDPLTAFGDPPTSPADDPVKRIDHVLLSPGLTAVSAEVPRVPFSDHLPVVVRIRVG</sequence>
<dbReference type="Pfam" id="PF03372">
    <property type="entry name" value="Exo_endo_phos"/>
    <property type="match status" value="1"/>
</dbReference>
<keyword evidence="3" id="KW-0540">Nuclease</keyword>
<evidence type="ECO:0000313" key="4">
    <source>
        <dbReference type="Proteomes" id="UP000479526"/>
    </source>
</evidence>
<feature type="transmembrane region" description="Helical" evidence="1">
    <location>
        <begin position="263"/>
        <end position="282"/>
    </location>
</feature>
<dbReference type="SUPFAM" id="SSF56219">
    <property type="entry name" value="DNase I-like"/>
    <property type="match status" value="1"/>
</dbReference>
<reference evidence="3 4" key="1">
    <citation type="submission" date="2020-01" db="EMBL/GenBank/DDBJ databases">
        <title>Herbidospora sp. NEAU-GS84 nov., a novel actinomycete isolated from soil.</title>
        <authorList>
            <person name="Han L."/>
        </authorList>
    </citation>
    <scope>NUCLEOTIDE SEQUENCE [LARGE SCALE GENOMIC DNA]</scope>
    <source>
        <strain evidence="3 4">NEAU-GS84</strain>
    </source>
</reference>
<feature type="transmembrane region" description="Helical" evidence="1">
    <location>
        <begin position="28"/>
        <end position="61"/>
    </location>
</feature>
<dbReference type="InterPro" id="IPR036691">
    <property type="entry name" value="Endo/exonu/phosph_ase_sf"/>
</dbReference>
<dbReference type="Proteomes" id="UP000479526">
    <property type="component" value="Unassembled WGS sequence"/>
</dbReference>
<dbReference type="PANTHER" id="PTHR14859">
    <property type="entry name" value="CALCOFLUOR WHITE HYPERSENSITIVE PROTEIN PRECURSOR"/>
    <property type="match status" value="1"/>
</dbReference>
<gene>
    <name evidence="3" type="ORF">GT755_16045</name>
</gene>
<keyword evidence="3" id="KW-0378">Hydrolase</keyword>
<dbReference type="GO" id="GO:0016020">
    <property type="term" value="C:membrane"/>
    <property type="evidence" value="ECO:0007669"/>
    <property type="project" value="GOC"/>
</dbReference>